<accession>A0A1X0TNH3</accession>
<protein>
    <submittedName>
        <fullName evidence="2">Sulfur carrier protein ThiS</fullName>
    </submittedName>
    <submittedName>
        <fullName evidence="1">Thiamine biosynthesis protein ThiS</fullName>
    </submittedName>
</protein>
<dbReference type="InterPro" id="IPR003749">
    <property type="entry name" value="ThiS/MoaD-like"/>
</dbReference>
<sequence>MKCIINGDEFNFEDALTLSDLLDSLELDKDRIIVEWNDTLIKSEQFNDITVRESDRLELLEFVGGG</sequence>
<dbReference type="Pfam" id="PF02597">
    <property type="entry name" value="ThiS"/>
    <property type="match status" value="1"/>
</dbReference>
<dbReference type="Proteomes" id="UP000197058">
    <property type="component" value="Chromosome"/>
</dbReference>
<dbReference type="Gene3D" id="3.10.20.30">
    <property type="match status" value="1"/>
</dbReference>
<evidence type="ECO:0000313" key="4">
    <source>
        <dbReference type="Proteomes" id="UP000197058"/>
    </source>
</evidence>
<dbReference type="EMBL" id="CP069389">
    <property type="protein sequence ID" value="QRN91634.1"/>
    <property type="molecule type" value="Genomic_DNA"/>
</dbReference>
<dbReference type="RefSeq" id="WP_025905802.1">
    <property type="nucleotide sequence ID" value="NZ_CAJVGN010000001.1"/>
</dbReference>
<dbReference type="eggNOG" id="COG2104">
    <property type="taxonomic scope" value="Bacteria"/>
</dbReference>
<dbReference type="KEGG" id="sscu:CEP64_00945"/>
<organism evidence="1 4">
    <name type="scientific">Mammaliicoccus sciuri</name>
    <name type="common">Staphylococcus sciuri</name>
    <dbReference type="NCBI Taxonomy" id="1296"/>
    <lineage>
        <taxon>Bacteria</taxon>
        <taxon>Bacillati</taxon>
        <taxon>Bacillota</taxon>
        <taxon>Bacilli</taxon>
        <taxon>Bacillales</taxon>
        <taxon>Staphylococcaceae</taxon>
        <taxon>Mammaliicoccus</taxon>
    </lineage>
</organism>
<reference evidence="3" key="3">
    <citation type="submission" date="2021-02" db="EMBL/GenBank/DDBJ databases">
        <title>cfr and optrA-positive Staphylococcus spp.</title>
        <authorList>
            <person name="Chen L."/>
        </authorList>
    </citation>
    <scope>NUCLEOTIDE SEQUENCE</scope>
    <source>
        <strain evidence="3">GDQ20D70P</strain>
    </source>
</reference>
<evidence type="ECO:0000313" key="5">
    <source>
        <dbReference type="Proteomes" id="UP001176210"/>
    </source>
</evidence>
<dbReference type="PANTHER" id="PTHR34472:SF1">
    <property type="entry name" value="SULFUR CARRIER PROTEIN THIS"/>
    <property type="match status" value="1"/>
</dbReference>
<dbReference type="EMBL" id="CP022046">
    <property type="protein sequence ID" value="ASE33214.1"/>
    <property type="molecule type" value="Genomic_DNA"/>
</dbReference>
<dbReference type="Proteomes" id="UP000640299">
    <property type="component" value="Chromosome"/>
</dbReference>
<dbReference type="InterPro" id="IPR012675">
    <property type="entry name" value="Beta-grasp_dom_sf"/>
</dbReference>
<proteinExistence type="predicted"/>
<dbReference type="SUPFAM" id="SSF54285">
    <property type="entry name" value="MoaD/ThiS"/>
    <property type="match status" value="1"/>
</dbReference>
<accession>A0A657XN38</accession>
<dbReference type="PANTHER" id="PTHR34472">
    <property type="entry name" value="SULFUR CARRIER PROTEIN THIS"/>
    <property type="match status" value="1"/>
</dbReference>
<evidence type="ECO:0000313" key="1">
    <source>
        <dbReference type="EMBL" id="ASE33214.1"/>
    </source>
</evidence>
<dbReference type="NCBIfam" id="TIGR01683">
    <property type="entry name" value="thiS"/>
    <property type="match status" value="1"/>
</dbReference>
<reference evidence="2" key="5">
    <citation type="journal article" date="2023" name="Vet. Microbiol.">
        <title>Emergence of livestock-associated Mammaliicoccus sciuri ST71 co-harbouring mecA and mecC genes in Brazil.</title>
        <authorList>
            <person name="de Moura G.S."/>
            <person name="de Carvalho E."/>
            <person name="Ramos Sanchez E.M."/>
            <person name="Sellera F.P."/>
            <person name="Marques M.F.S."/>
            <person name="Heinemann M.B."/>
            <person name="De Vliegher S."/>
            <person name="Souza F.N."/>
            <person name="Mota R.A."/>
        </authorList>
    </citation>
    <scope>NUCLEOTIDE SEQUENCE</scope>
    <source>
        <strain evidence="2">BR656</strain>
    </source>
</reference>
<evidence type="ECO:0000313" key="2">
    <source>
        <dbReference type="EMBL" id="MDL0117737.1"/>
    </source>
</evidence>
<dbReference type="GeneID" id="48591817"/>
<dbReference type="Proteomes" id="UP001176210">
    <property type="component" value="Unassembled WGS sequence"/>
</dbReference>
<dbReference type="InterPro" id="IPR016155">
    <property type="entry name" value="Mopterin_synth/thiamin_S_b"/>
</dbReference>
<dbReference type="InterPro" id="IPR010035">
    <property type="entry name" value="Thi_S"/>
</dbReference>
<name>A0A1X0TNH3_MAMSC</name>
<dbReference type="AlphaFoldDB" id="A0A1X0TNH3"/>
<reference evidence="1" key="2">
    <citation type="submission" date="2017-12" db="EMBL/GenBank/DDBJ databases">
        <title>FDA dAtabase for Regulatory Grade micrObial Sequences (FDA-ARGOS): Supporting development and validation of Infectious Disease Dx tests.</title>
        <authorList>
            <person name="Campos J."/>
            <person name="Goldberg B."/>
            <person name="Tallon L."/>
            <person name="Sadzewicz L."/>
            <person name="Sengamalay N."/>
            <person name="Ott S."/>
            <person name="Godinez A."/>
            <person name="Nagaraj S."/>
            <person name="Vavikolanu K."/>
            <person name="Vyas G."/>
            <person name="Nadendla S."/>
            <person name="Aluvathingal J."/>
            <person name="Geyer C."/>
            <person name="Nandy P."/>
            <person name="Hobson J."/>
            <person name="Sichtig H."/>
        </authorList>
    </citation>
    <scope>NUCLEOTIDE SEQUENCE</scope>
    <source>
        <strain evidence="1">FDAARGOS_285</strain>
    </source>
</reference>
<dbReference type="EMBL" id="JAPNQM010000008">
    <property type="protein sequence ID" value="MDL0117737.1"/>
    <property type="molecule type" value="Genomic_DNA"/>
</dbReference>
<evidence type="ECO:0000313" key="3">
    <source>
        <dbReference type="EMBL" id="QRN91634.1"/>
    </source>
</evidence>
<keyword evidence="5" id="KW-1185">Reference proteome</keyword>
<reference evidence="4" key="1">
    <citation type="submission" date="2017-06" db="EMBL/GenBank/DDBJ databases">
        <title>FDA dAtabase for Regulatory Grade micrObial Sequences (FDA-ARGOS): Supporting development and validation of Infectious Disease Dx tests.</title>
        <authorList>
            <person name="Goldberg B."/>
            <person name="Campos J."/>
            <person name="Tallon L."/>
            <person name="Sadzewicz L."/>
            <person name="Sengamalay N."/>
            <person name="Ott S."/>
            <person name="Godinez A."/>
            <person name="Nagaraj S."/>
            <person name="Vavikolanu K."/>
            <person name="Nadendla S."/>
            <person name="George J."/>
            <person name="Geyer C."/>
            <person name="Sichtig H."/>
        </authorList>
    </citation>
    <scope>NUCLEOTIDE SEQUENCE [LARGE SCALE GENOMIC DNA]</scope>
    <source>
        <strain evidence="4">FDAARGOS_285</strain>
    </source>
</reference>
<reference evidence="2" key="4">
    <citation type="submission" date="2022-09" db="EMBL/GenBank/DDBJ databases">
        <authorList>
            <person name="De Moura G.S."/>
            <person name="Carvalho E."/>
            <person name="Ramos Sanchez E.M."/>
            <person name="Sellera F.P."/>
            <person name="Marques M.F.S."/>
            <person name="Heinemann M.B."/>
            <person name="De Vliegher S."/>
            <person name="Souza F.N."/>
            <person name="Mota R.A."/>
        </authorList>
    </citation>
    <scope>NUCLEOTIDE SEQUENCE</scope>
    <source>
        <strain evidence="2">BR656</strain>
    </source>
</reference>
<gene>
    <name evidence="1" type="primary">thiS</name>
    <name evidence="1" type="ORF">CEP64_00945</name>
    <name evidence="3" type="ORF">JRU67_02090</name>
    <name evidence="2" type="ORF">OWO77_12275</name>
</gene>